<keyword evidence="2" id="KW-1185">Reference proteome</keyword>
<dbReference type="PATRIC" id="fig|317.175.peg.5379"/>
<protein>
    <submittedName>
        <fullName evidence="1">Uncharacterized protein</fullName>
    </submittedName>
</protein>
<evidence type="ECO:0000313" key="1">
    <source>
        <dbReference type="EMBL" id="KFE50100.1"/>
    </source>
</evidence>
<sequence>MAMTPTERNEKLAAKRAKFAEKELRHRVRPGIEQAIKRISDRAAKIATSEMLQIAVMKMDLMNDDELAAFLTYPRHTILVSPDVARDIYDHGVRSIMNNPDQDEDDEIERPAA</sequence>
<reference evidence="1 2" key="1">
    <citation type="submission" date="2014-07" db="EMBL/GenBank/DDBJ databases">
        <title>Draft Genome Sequences of Environmental Pseudomonas syringae strains.</title>
        <authorList>
            <person name="Baltrus D.A."/>
            <person name="Berge O."/>
            <person name="Morris C."/>
        </authorList>
    </citation>
    <scope>NUCLEOTIDE SEQUENCE [LARGE SCALE GENOMIC DNA]</scope>
    <source>
        <strain evidence="1 2">GAW0119</strain>
    </source>
</reference>
<dbReference type="Proteomes" id="UP000028631">
    <property type="component" value="Unassembled WGS sequence"/>
</dbReference>
<name>A0A085V3T7_PSESX</name>
<comment type="caution">
    <text evidence="1">The sequence shown here is derived from an EMBL/GenBank/DDBJ whole genome shotgun (WGS) entry which is preliminary data.</text>
</comment>
<dbReference type="EMBL" id="JPQU01000109">
    <property type="protein sequence ID" value="KFE50100.1"/>
    <property type="molecule type" value="Genomic_DNA"/>
</dbReference>
<evidence type="ECO:0000313" key="2">
    <source>
        <dbReference type="Proteomes" id="UP000028631"/>
    </source>
</evidence>
<gene>
    <name evidence="1" type="ORF">IV01_25800</name>
</gene>
<organism evidence="1 2">
    <name type="scientific">Pseudomonas syringae</name>
    <dbReference type="NCBI Taxonomy" id="317"/>
    <lineage>
        <taxon>Bacteria</taxon>
        <taxon>Pseudomonadati</taxon>
        <taxon>Pseudomonadota</taxon>
        <taxon>Gammaproteobacteria</taxon>
        <taxon>Pseudomonadales</taxon>
        <taxon>Pseudomonadaceae</taxon>
        <taxon>Pseudomonas</taxon>
    </lineage>
</organism>
<dbReference type="OrthoDB" id="7032050at2"/>
<accession>A0A085V3T7</accession>
<proteinExistence type="predicted"/>
<dbReference type="AlphaFoldDB" id="A0A085V3T7"/>
<dbReference type="RefSeq" id="WP_032631936.1">
    <property type="nucleotide sequence ID" value="NZ_JPQU01000109.1"/>
</dbReference>